<evidence type="ECO:0000313" key="2">
    <source>
        <dbReference type="EMBL" id="HJB98683.1"/>
    </source>
</evidence>
<sequence length="264" mass="30263">MLTGISTACLYPMETEQALEKLLRLGFRRFEVFLNCMEELQQPYLRQLKQRAQAYGAVFVSLHPFTSAMESSLLFGDYPRRTKEAFDFYRRYLAACAYLGGHYVVIHGQPAGHGALSDQAYWERFGELYRLGDQEGAWPAQENVRNHRAADPRFLEGMRRALGEECAFVLDVKQCRLSGYPLKETWQAMGDRLVHVHLSDCTQQEPCLLPGQGNFDFAAFRTRLEQGGFSGTAVTEVYRRNFQQESELKDSLFFTKKVLQSPIS</sequence>
<gene>
    <name evidence="2" type="ORF">H9710_08905</name>
</gene>
<proteinExistence type="predicted"/>
<reference evidence="2" key="2">
    <citation type="submission" date="2021-04" db="EMBL/GenBank/DDBJ databases">
        <authorList>
            <person name="Gilroy R."/>
        </authorList>
    </citation>
    <scope>NUCLEOTIDE SEQUENCE</scope>
    <source>
        <strain evidence="2">CHK185-1770</strain>
    </source>
</reference>
<dbReference type="GO" id="GO:0016853">
    <property type="term" value="F:isomerase activity"/>
    <property type="evidence" value="ECO:0007669"/>
    <property type="project" value="UniProtKB-KW"/>
</dbReference>
<comment type="caution">
    <text evidence="2">The sequence shown here is derived from an EMBL/GenBank/DDBJ whole genome shotgun (WGS) entry which is preliminary data.</text>
</comment>
<keyword evidence="2" id="KW-0413">Isomerase</keyword>
<dbReference type="Gene3D" id="3.20.20.150">
    <property type="entry name" value="Divalent-metal-dependent TIM barrel enzymes"/>
    <property type="match status" value="1"/>
</dbReference>
<dbReference type="Pfam" id="PF01261">
    <property type="entry name" value="AP_endonuc_2"/>
    <property type="match status" value="1"/>
</dbReference>
<dbReference type="Proteomes" id="UP000826793">
    <property type="component" value="Unassembled WGS sequence"/>
</dbReference>
<dbReference type="AlphaFoldDB" id="A0A9D2MXP4"/>
<dbReference type="PANTHER" id="PTHR12110">
    <property type="entry name" value="HYDROXYPYRUVATE ISOMERASE"/>
    <property type="match status" value="1"/>
</dbReference>
<protein>
    <submittedName>
        <fullName evidence="2">Sugar phosphate isomerase/epimerase</fullName>
    </submittedName>
</protein>
<dbReference type="SUPFAM" id="SSF51658">
    <property type="entry name" value="Xylose isomerase-like"/>
    <property type="match status" value="1"/>
</dbReference>
<evidence type="ECO:0000313" key="3">
    <source>
        <dbReference type="Proteomes" id="UP000826793"/>
    </source>
</evidence>
<reference evidence="2" key="1">
    <citation type="journal article" date="2021" name="PeerJ">
        <title>Extensive microbial diversity within the chicken gut microbiome revealed by metagenomics and culture.</title>
        <authorList>
            <person name="Gilroy R."/>
            <person name="Ravi A."/>
            <person name="Getino M."/>
            <person name="Pursley I."/>
            <person name="Horton D.L."/>
            <person name="Alikhan N.F."/>
            <person name="Baker D."/>
            <person name="Gharbi K."/>
            <person name="Hall N."/>
            <person name="Watson M."/>
            <person name="Adriaenssens E.M."/>
            <person name="Foster-Nyarko E."/>
            <person name="Jarju S."/>
            <person name="Secka A."/>
            <person name="Antonio M."/>
            <person name="Oren A."/>
            <person name="Chaudhuri R.R."/>
            <person name="La Ragione R."/>
            <person name="Hildebrand F."/>
            <person name="Pallen M.J."/>
        </authorList>
    </citation>
    <scope>NUCLEOTIDE SEQUENCE</scope>
    <source>
        <strain evidence="2">CHK185-1770</strain>
    </source>
</reference>
<organism evidence="2 3">
    <name type="scientific">Candidatus Acutalibacter pullicola</name>
    <dbReference type="NCBI Taxonomy" id="2838417"/>
    <lineage>
        <taxon>Bacteria</taxon>
        <taxon>Bacillati</taxon>
        <taxon>Bacillota</taxon>
        <taxon>Clostridia</taxon>
        <taxon>Eubacteriales</taxon>
        <taxon>Acutalibacteraceae</taxon>
        <taxon>Acutalibacter</taxon>
    </lineage>
</organism>
<dbReference type="InterPro" id="IPR050312">
    <property type="entry name" value="IolE/XylAMocC-like"/>
</dbReference>
<feature type="domain" description="Xylose isomerase-like TIM barrel" evidence="1">
    <location>
        <begin position="20"/>
        <end position="257"/>
    </location>
</feature>
<dbReference type="EMBL" id="DWXG01000074">
    <property type="protein sequence ID" value="HJB98683.1"/>
    <property type="molecule type" value="Genomic_DNA"/>
</dbReference>
<dbReference type="InterPro" id="IPR013022">
    <property type="entry name" value="Xyl_isomerase-like_TIM-brl"/>
</dbReference>
<dbReference type="InterPro" id="IPR036237">
    <property type="entry name" value="Xyl_isomerase-like_sf"/>
</dbReference>
<name>A0A9D2MXP4_9FIRM</name>
<evidence type="ECO:0000259" key="1">
    <source>
        <dbReference type="Pfam" id="PF01261"/>
    </source>
</evidence>
<accession>A0A9D2MXP4</accession>
<dbReference type="PANTHER" id="PTHR12110:SF41">
    <property type="entry name" value="INOSOSE DEHYDRATASE"/>
    <property type="match status" value="1"/>
</dbReference>